<dbReference type="EMBL" id="CM047736">
    <property type="protein sequence ID" value="KAJ0051813.1"/>
    <property type="molecule type" value="Genomic_DNA"/>
</dbReference>
<evidence type="ECO:0000313" key="1">
    <source>
        <dbReference type="EMBL" id="KAJ0051813.1"/>
    </source>
</evidence>
<evidence type="ECO:0000313" key="2">
    <source>
        <dbReference type="Proteomes" id="UP001163603"/>
    </source>
</evidence>
<comment type="caution">
    <text evidence="1">The sequence shown here is derived from an EMBL/GenBank/DDBJ whole genome shotgun (WGS) entry which is preliminary data.</text>
</comment>
<sequence length="106" mass="12046">MSEKEAPGSTLSLISQAISITGATFQALALMFRTEMLEVSNLQPLCPEDQLCFAKAPDAARMDWFSFTKGYYQIEKLWSVSFFSLMQVFHRIRLTWTVPIGLDITM</sequence>
<accession>A0ACC0ZGP0</accession>
<reference evidence="2" key="1">
    <citation type="journal article" date="2023" name="G3 (Bethesda)">
        <title>Genome assembly and association tests identify interacting loci associated with vigor, precocity, and sex in interspecific pistachio rootstocks.</title>
        <authorList>
            <person name="Palmer W."/>
            <person name="Jacygrad E."/>
            <person name="Sagayaradj S."/>
            <person name="Cavanaugh K."/>
            <person name="Han R."/>
            <person name="Bertier L."/>
            <person name="Beede B."/>
            <person name="Kafkas S."/>
            <person name="Golino D."/>
            <person name="Preece J."/>
            <person name="Michelmore R."/>
        </authorList>
    </citation>
    <scope>NUCLEOTIDE SEQUENCE [LARGE SCALE GENOMIC DNA]</scope>
</reference>
<organism evidence="1 2">
    <name type="scientific">Pistacia integerrima</name>
    <dbReference type="NCBI Taxonomy" id="434235"/>
    <lineage>
        <taxon>Eukaryota</taxon>
        <taxon>Viridiplantae</taxon>
        <taxon>Streptophyta</taxon>
        <taxon>Embryophyta</taxon>
        <taxon>Tracheophyta</taxon>
        <taxon>Spermatophyta</taxon>
        <taxon>Magnoliopsida</taxon>
        <taxon>eudicotyledons</taxon>
        <taxon>Gunneridae</taxon>
        <taxon>Pentapetalae</taxon>
        <taxon>rosids</taxon>
        <taxon>malvids</taxon>
        <taxon>Sapindales</taxon>
        <taxon>Anacardiaceae</taxon>
        <taxon>Pistacia</taxon>
    </lineage>
</organism>
<proteinExistence type="predicted"/>
<name>A0ACC0ZGP0_9ROSI</name>
<keyword evidence="2" id="KW-1185">Reference proteome</keyword>
<protein>
    <submittedName>
        <fullName evidence="1">Uncharacterized protein</fullName>
    </submittedName>
</protein>
<dbReference type="Proteomes" id="UP001163603">
    <property type="component" value="Chromosome 1"/>
</dbReference>
<gene>
    <name evidence="1" type="ORF">Pint_00352</name>
</gene>